<reference evidence="2 3" key="1">
    <citation type="submission" date="2019-03" db="EMBL/GenBank/DDBJ databases">
        <title>Single cell metagenomics reveals metabolic interactions within the superorganism composed of flagellate Streblomastix strix and complex community of Bacteroidetes bacteria on its surface.</title>
        <authorList>
            <person name="Treitli S.C."/>
            <person name="Kolisko M."/>
            <person name="Husnik F."/>
            <person name="Keeling P."/>
            <person name="Hampl V."/>
        </authorList>
    </citation>
    <scope>NUCLEOTIDE SEQUENCE [LARGE SCALE GENOMIC DNA]</scope>
    <source>
        <strain evidence="2">ST1C</strain>
    </source>
</reference>
<dbReference type="SUPFAM" id="SSF52467">
    <property type="entry name" value="DHS-like NAD/FAD-binding domain"/>
    <property type="match status" value="1"/>
</dbReference>
<feature type="region of interest" description="Disordered" evidence="1">
    <location>
        <begin position="1"/>
        <end position="25"/>
    </location>
</feature>
<accession>A0A5J4WFC2</accession>
<evidence type="ECO:0000256" key="1">
    <source>
        <dbReference type="SAM" id="MobiDB-lite"/>
    </source>
</evidence>
<name>A0A5J4WFC2_9EUKA</name>
<comment type="caution">
    <text evidence="2">The sequence shown here is derived from an EMBL/GenBank/DDBJ whole genome shotgun (WGS) entry which is preliminary data.</text>
</comment>
<dbReference type="PANTHER" id="PTHR44758">
    <property type="entry name" value="NAD(P) TRANSHYDROGENASE SUBUNIT BETA"/>
    <property type="match status" value="1"/>
</dbReference>
<evidence type="ECO:0000313" key="2">
    <source>
        <dbReference type="EMBL" id="KAA6393115.1"/>
    </source>
</evidence>
<gene>
    <name evidence="2" type="ORF">EZS28_011354</name>
</gene>
<protein>
    <submittedName>
        <fullName evidence="2">Uncharacterized protein</fullName>
    </submittedName>
</protein>
<dbReference type="EMBL" id="SNRW01002335">
    <property type="protein sequence ID" value="KAA6393115.1"/>
    <property type="molecule type" value="Genomic_DNA"/>
</dbReference>
<evidence type="ECO:0000313" key="3">
    <source>
        <dbReference type="Proteomes" id="UP000324800"/>
    </source>
</evidence>
<dbReference type="AlphaFoldDB" id="A0A5J4WFC2"/>
<dbReference type="Proteomes" id="UP000324800">
    <property type="component" value="Unassembled WGS sequence"/>
</dbReference>
<dbReference type="PANTHER" id="PTHR44758:SF1">
    <property type="entry name" value="NAD(P) TRANSHYDROGENASE SUBUNIT BETA"/>
    <property type="match status" value="1"/>
</dbReference>
<proteinExistence type="predicted"/>
<feature type="compositionally biased region" description="Polar residues" evidence="1">
    <location>
        <begin position="1"/>
        <end position="19"/>
    </location>
</feature>
<sequence>MPTDQETTQQKVSENQNENIPHKKYNINKYKEVDRTTAQVQPEEAIQQLAEEQPKSIYLSHPNLIVQKFVIDVIWRTITHRQRGDDFVFSSDNFIKFWALITQNDENDVEIVLEEAIIQPQTCIPKKYKKKDLIRVQDILIKNVSIKVLDNVLNNSIENLYRVNCDFIRFSEAPELEIVLRGRIVGTSSKYAERNLRRTCAIISTSGAILSNIMCHSMNRPFLADAQSIILVLLYRIAAGKAQRAAAAIIQLLRKHVCNFRITVNQVAIRLPGHMNVSIVLGTNDALNPSALYDQTYPIAVIPVIECSKSKLDIVDMTGIITRCDTKRALELELNQLTST</sequence>
<dbReference type="InterPro" id="IPR029035">
    <property type="entry name" value="DHS-like_NAD/FAD-binding_dom"/>
</dbReference>
<dbReference type="Gene3D" id="3.40.50.1220">
    <property type="entry name" value="TPP-binding domain"/>
    <property type="match status" value="1"/>
</dbReference>
<organism evidence="2 3">
    <name type="scientific">Streblomastix strix</name>
    <dbReference type="NCBI Taxonomy" id="222440"/>
    <lineage>
        <taxon>Eukaryota</taxon>
        <taxon>Metamonada</taxon>
        <taxon>Preaxostyla</taxon>
        <taxon>Oxymonadida</taxon>
        <taxon>Streblomastigidae</taxon>
        <taxon>Streblomastix</taxon>
    </lineage>
</organism>
<feature type="non-terminal residue" evidence="2">
    <location>
        <position position="340"/>
    </location>
</feature>